<evidence type="ECO:0000313" key="15">
    <source>
        <dbReference type="Proteomes" id="UP000095228"/>
    </source>
</evidence>
<proteinExistence type="predicted"/>
<dbReference type="GO" id="GO:0071555">
    <property type="term" value="P:cell wall organization"/>
    <property type="evidence" value="ECO:0007669"/>
    <property type="project" value="UniProtKB-KW"/>
</dbReference>
<feature type="domain" description="Penicillin-binding protein dimerisation" evidence="13">
    <location>
        <begin position="59"/>
        <end position="263"/>
    </location>
</feature>
<keyword evidence="8 11" id="KW-1133">Transmembrane helix</keyword>
<feature type="domain" description="Penicillin-binding protein transpeptidase" evidence="12">
    <location>
        <begin position="305"/>
        <end position="624"/>
    </location>
</feature>
<evidence type="ECO:0000256" key="4">
    <source>
        <dbReference type="ARBA" id="ARBA00022645"/>
    </source>
</evidence>
<keyword evidence="5 11" id="KW-0812">Transmembrane</keyword>
<keyword evidence="4" id="KW-0378">Hydrolase</keyword>
<feature type="transmembrane region" description="Helical" evidence="11">
    <location>
        <begin position="16"/>
        <end position="39"/>
    </location>
</feature>
<dbReference type="Pfam" id="PF03717">
    <property type="entry name" value="PBP_dimer"/>
    <property type="match status" value="1"/>
</dbReference>
<dbReference type="GO" id="GO:0005886">
    <property type="term" value="C:plasma membrane"/>
    <property type="evidence" value="ECO:0007669"/>
    <property type="project" value="UniProtKB-SubCell"/>
</dbReference>
<dbReference type="OrthoDB" id="9804124at2"/>
<keyword evidence="6" id="KW-0133">Cell shape</keyword>
<dbReference type="PANTHER" id="PTHR30627:SF2">
    <property type="entry name" value="PEPTIDOGLYCAN D,D-TRANSPEPTIDASE MRDA"/>
    <property type="match status" value="1"/>
</dbReference>
<dbReference type="KEGG" id="obg:Verru16b_03568"/>
<evidence type="ECO:0000259" key="12">
    <source>
        <dbReference type="Pfam" id="PF00905"/>
    </source>
</evidence>
<dbReference type="Pfam" id="PF00905">
    <property type="entry name" value="Transpeptidase"/>
    <property type="match status" value="1"/>
</dbReference>
<dbReference type="InterPro" id="IPR005311">
    <property type="entry name" value="PBP_dimer"/>
</dbReference>
<dbReference type="InterPro" id="IPR050515">
    <property type="entry name" value="Beta-lactam/transpept"/>
</dbReference>
<dbReference type="GO" id="GO:0008360">
    <property type="term" value="P:regulation of cell shape"/>
    <property type="evidence" value="ECO:0007669"/>
    <property type="project" value="UniProtKB-KW"/>
</dbReference>
<evidence type="ECO:0000256" key="9">
    <source>
        <dbReference type="ARBA" id="ARBA00023136"/>
    </source>
</evidence>
<keyword evidence="4" id="KW-0121">Carboxypeptidase</keyword>
<evidence type="ECO:0000256" key="7">
    <source>
        <dbReference type="ARBA" id="ARBA00022984"/>
    </source>
</evidence>
<organism evidence="14 15">
    <name type="scientific">Lacunisphaera limnophila</name>
    <dbReference type="NCBI Taxonomy" id="1838286"/>
    <lineage>
        <taxon>Bacteria</taxon>
        <taxon>Pseudomonadati</taxon>
        <taxon>Verrucomicrobiota</taxon>
        <taxon>Opitutia</taxon>
        <taxon>Opitutales</taxon>
        <taxon>Opitutaceae</taxon>
        <taxon>Lacunisphaera</taxon>
    </lineage>
</organism>
<name>A0A1D8AZZ5_9BACT</name>
<protein>
    <submittedName>
        <fullName evidence="14">Stage V sporulation protein D</fullName>
    </submittedName>
</protein>
<dbReference type="InterPro" id="IPR036138">
    <property type="entry name" value="PBP_dimer_sf"/>
</dbReference>
<dbReference type="Gene3D" id="3.90.1310.10">
    <property type="entry name" value="Penicillin-binding protein 2a (Domain 2)"/>
    <property type="match status" value="1"/>
</dbReference>
<gene>
    <name evidence="14" type="primary">spoVD_2</name>
    <name evidence="14" type="ORF">Verru16b_03568</name>
</gene>
<evidence type="ECO:0000259" key="13">
    <source>
        <dbReference type="Pfam" id="PF03717"/>
    </source>
</evidence>
<evidence type="ECO:0000256" key="11">
    <source>
        <dbReference type="SAM" id="Phobius"/>
    </source>
</evidence>
<dbReference type="EMBL" id="CP016094">
    <property type="protein sequence ID" value="AOS46462.1"/>
    <property type="molecule type" value="Genomic_DNA"/>
</dbReference>
<sequence length="644" mass="70865">MSRLIQRRTHRNPRLLVFYGAVIAIVAILIGGLAFHQLFKPGVYSERERLQNLRRVVSPGPRGNLYDREGRLLVGNRPRFSVVLDLAELRPEFRAEYKIVARNYAALAATERPNSDQLARIARTSVAQRYLDQINLILRRNEQVRSPELNRHINQSLLLPYVLLDDLAPEEYARLIERLPVTSPLQVYTSSTRHYPYGSAAAHTLGYVGVNNDPEVEDFPGEDLLTFKMKGSVGRTGLEKIFDTLLEGETGGAIYRVDPAGYKVDLPVEKRMPVQGKNITTSIDIELQQAAEAAMKDGEGKDRTGAAVALDIRTGEVLALVSKPDYDLNQFVPRLSQDEAKAIEESGGWLNRAIQGQYPPGSTFKIITALAGLRAGAIDPAERVMCPGFYQVGNRRFPCHNRNGHGERDLRGAIRDSCNVYFYKNGLEVGPNLIAAEAKRFGFNHATGIELPYEFKSPHVADPAWRAANWKSANLPDGIWRAGDTANIAIGQGDTLITPLQAACMVASFARGETETRPTILHDPKRPRQRSTPIGLSPSDYNAVLEGMEQCYQIGSGKLARVDGLRGAAKTGTAQLGRKDMAWVVAFAPVDNPQVAVAVMLEGAVDDNNFGGGVYAGPVAAAILRSWQEKRDRPVATPVNINLQ</sequence>
<dbReference type="SUPFAM" id="SSF56601">
    <property type="entry name" value="beta-lactamase/transpeptidase-like"/>
    <property type="match status" value="1"/>
</dbReference>
<dbReference type="STRING" id="1838286.Verru16b_03568"/>
<dbReference type="Proteomes" id="UP000095228">
    <property type="component" value="Chromosome"/>
</dbReference>
<keyword evidence="10" id="KW-0961">Cell wall biogenesis/degradation</keyword>
<keyword evidence="15" id="KW-1185">Reference proteome</keyword>
<evidence type="ECO:0000256" key="1">
    <source>
        <dbReference type="ARBA" id="ARBA00004167"/>
    </source>
</evidence>
<keyword evidence="9 11" id="KW-0472">Membrane</keyword>
<keyword evidence="7" id="KW-0573">Peptidoglycan synthesis</keyword>
<evidence type="ECO:0000256" key="8">
    <source>
        <dbReference type="ARBA" id="ARBA00022989"/>
    </source>
</evidence>
<keyword evidence="4" id="KW-0645">Protease</keyword>
<dbReference type="GO" id="GO:0009252">
    <property type="term" value="P:peptidoglycan biosynthetic process"/>
    <property type="evidence" value="ECO:0007669"/>
    <property type="project" value="UniProtKB-KW"/>
</dbReference>
<evidence type="ECO:0000313" key="14">
    <source>
        <dbReference type="EMBL" id="AOS46462.1"/>
    </source>
</evidence>
<dbReference type="AlphaFoldDB" id="A0A1D8AZZ5"/>
<evidence type="ECO:0000256" key="3">
    <source>
        <dbReference type="ARBA" id="ARBA00022475"/>
    </source>
</evidence>
<dbReference type="GO" id="GO:0071972">
    <property type="term" value="F:peptidoglycan L,D-transpeptidase activity"/>
    <property type="evidence" value="ECO:0007669"/>
    <property type="project" value="TreeGrafter"/>
</dbReference>
<evidence type="ECO:0000256" key="2">
    <source>
        <dbReference type="ARBA" id="ARBA00004236"/>
    </source>
</evidence>
<dbReference type="RefSeq" id="WP_069963507.1">
    <property type="nucleotide sequence ID" value="NZ_CP016094.1"/>
</dbReference>
<dbReference type="SUPFAM" id="SSF56519">
    <property type="entry name" value="Penicillin binding protein dimerisation domain"/>
    <property type="match status" value="1"/>
</dbReference>
<keyword evidence="3" id="KW-1003">Cell membrane</keyword>
<reference evidence="14 15" key="1">
    <citation type="submission" date="2016-06" db="EMBL/GenBank/DDBJ databases">
        <title>Three novel species with peptidoglycan cell walls form the new genus Lacunisphaera gen. nov. in the family Opitutaceae of the verrucomicrobial subdivision 4.</title>
        <authorList>
            <person name="Rast P."/>
            <person name="Gloeckner I."/>
            <person name="Jogler M."/>
            <person name="Boedeker C."/>
            <person name="Jeske O."/>
            <person name="Wiegand S."/>
            <person name="Reinhardt R."/>
            <person name="Schumann P."/>
            <person name="Rohde M."/>
            <person name="Spring S."/>
            <person name="Gloeckner F.O."/>
            <person name="Jogler C."/>
        </authorList>
    </citation>
    <scope>NUCLEOTIDE SEQUENCE [LARGE SCALE GENOMIC DNA]</scope>
    <source>
        <strain evidence="14 15">IG16b</strain>
    </source>
</reference>
<dbReference type="InterPro" id="IPR001460">
    <property type="entry name" value="PCN-bd_Tpept"/>
</dbReference>
<evidence type="ECO:0000256" key="6">
    <source>
        <dbReference type="ARBA" id="ARBA00022960"/>
    </source>
</evidence>
<accession>A0A1D8AZZ5</accession>
<evidence type="ECO:0000256" key="5">
    <source>
        <dbReference type="ARBA" id="ARBA00022692"/>
    </source>
</evidence>
<dbReference type="InterPro" id="IPR012338">
    <property type="entry name" value="Beta-lactam/transpept-like"/>
</dbReference>
<dbReference type="GO" id="GO:0008658">
    <property type="term" value="F:penicillin binding"/>
    <property type="evidence" value="ECO:0007669"/>
    <property type="project" value="InterPro"/>
</dbReference>
<dbReference type="PANTHER" id="PTHR30627">
    <property type="entry name" value="PEPTIDOGLYCAN D,D-TRANSPEPTIDASE"/>
    <property type="match status" value="1"/>
</dbReference>
<evidence type="ECO:0000256" key="10">
    <source>
        <dbReference type="ARBA" id="ARBA00023316"/>
    </source>
</evidence>
<dbReference type="Gene3D" id="3.40.710.10">
    <property type="entry name" value="DD-peptidase/beta-lactamase superfamily"/>
    <property type="match status" value="1"/>
</dbReference>
<comment type="subcellular location">
    <subcellularLocation>
        <location evidence="2">Cell membrane</location>
    </subcellularLocation>
    <subcellularLocation>
        <location evidence="1">Membrane</location>
        <topology evidence="1">Single-pass membrane protein</topology>
    </subcellularLocation>
</comment>